<dbReference type="InterPro" id="IPR038495">
    <property type="entry name" value="ATPase_E_C"/>
</dbReference>
<dbReference type="HAMAP" id="MF_00311">
    <property type="entry name" value="ATP_synth_E_arch"/>
    <property type="match status" value="1"/>
</dbReference>
<feature type="coiled-coil region" evidence="4">
    <location>
        <begin position="7"/>
        <end position="61"/>
    </location>
</feature>
<evidence type="ECO:0000313" key="5">
    <source>
        <dbReference type="EMBL" id="KAG2429452.1"/>
    </source>
</evidence>
<evidence type="ECO:0008006" key="7">
    <source>
        <dbReference type="Google" id="ProtNLM"/>
    </source>
</evidence>
<dbReference type="Gene3D" id="6.10.250.1620">
    <property type="match status" value="1"/>
</dbReference>
<organism evidence="5 6">
    <name type="scientific">Chlamydomonas schloesseri</name>
    <dbReference type="NCBI Taxonomy" id="2026947"/>
    <lineage>
        <taxon>Eukaryota</taxon>
        <taxon>Viridiplantae</taxon>
        <taxon>Chlorophyta</taxon>
        <taxon>core chlorophytes</taxon>
        <taxon>Chlorophyceae</taxon>
        <taxon>CS clade</taxon>
        <taxon>Chlamydomonadales</taxon>
        <taxon>Chlamydomonadaceae</taxon>
        <taxon>Chlamydomonas</taxon>
    </lineage>
</organism>
<dbReference type="Proteomes" id="UP000613740">
    <property type="component" value="Unassembled WGS sequence"/>
</dbReference>
<keyword evidence="4" id="KW-0175">Coiled coil</keyword>
<sequence length="232" mass="26041">MNEVEVERQIEQMVRFIKQEAEEKSNEIKVSAEEEFNLEKLQLLEQEKSKIRKEYERKEGQVEVKKKIEYSKQLNEMRLKVLAAKEAAVQDIITDAKARLREVSKNPATYKKLLQDLLVQAMRKLGEKTATVRVRQVDLLLAKEVVDPARKAFTAMFGAEAPALTVDTATFLPPPPSDGEEVESCCGGVVLVSGDGRITCSNTLDDRLKIAYQANLPAIRAKLFGVVAQGQH</sequence>
<dbReference type="Gene3D" id="3.30.2320.30">
    <property type="entry name" value="ATP synthase, E subunit, C-terminal"/>
    <property type="match status" value="1"/>
</dbReference>
<dbReference type="PANTHER" id="PTHR45715">
    <property type="entry name" value="ATPASE H+-TRANSPORTING V1 SUBUNIT E1A-RELATED"/>
    <property type="match status" value="1"/>
</dbReference>
<dbReference type="OrthoDB" id="10263003at2759"/>
<dbReference type="InterPro" id="IPR002842">
    <property type="entry name" value="ATPase_V1_Esu"/>
</dbReference>
<reference evidence="5" key="1">
    <citation type="journal article" date="2020" name="bioRxiv">
        <title>Comparative genomics of Chlamydomonas.</title>
        <authorList>
            <person name="Craig R.J."/>
            <person name="Hasan A.R."/>
            <person name="Ness R.W."/>
            <person name="Keightley P.D."/>
        </authorList>
    </citation>
    <scope>NUCLEOTIDE SEQUENCE</scope>
    <source>
        <strain evidence="5">CCAP 11/173</strain>
    </source>
</reference>
<dbReference type="SUPFAM" id="SSF160527">
    <property type="entry name" value="V-type ATPase subunit E-like"/>
    <property type="match status" value="1"/>
</dbReference>
<dbReference type="EMBL" id="JAEHOD010000085">
    <property type="protein sequence ID" value="KAG2429452.1"/>
    <property type="molecule type" value="Genomic_DNA"/>
</dbReference>
<dbReference type="GO" id="GO:0033178">
    <property type="term" value="C:proton-transporting two-sector ATPase complex, catalytic domain"/>
    <property type="evidence" value="ECO:0007669"/>
    <property type="project" value="InterPro"/>
</dbReference>
<keyword evidence="3" id="KW-0406">Ion transport</keyword>
<dbReference type="AlphaFoldDB" id="A0A835SQG7"/>
<evidence type="ECO:0000256" key="2">
    <source>
        <dbReference type="ARBA" id="ARBA00022448"/>
    </source>
</evidence>
<comment type="similarity">
    <text evidence="1">Belongs to the V-ATPase E subunit family.</text>
</comment>
<keyword evidence="2" id="KW-0813">Transport</keyword>
<protein>
    <recommendedName>
        <fullName evidence="7">Vacuolar ATP synthase subunit E</fullName>
    </recommendedName>
</protein>
<keyword evidence="6" id="KW-1185">Reference proteome</keyword>
<name>A0A835SQG7_9CHLO</name>
<gene>
    <name evidence="5" type="ORF">HYH02_014034</name>
</gene>
<dbReference type="Pfam" id="PF01991">
    <property type="entry name" value="vATP-synt_E"/>
    <property type="match status" value="1"/>
</dbReference>
<evidence type="ECO:0000256" key="1">
    <source>
        <dbReference type="ARBA" id="ARBA00005901"/>
    </source>
</evidence>
<comment type="caution">
    <text evidence="5">The sequence shown here is derived from an EMBL/GenBank/DDBJ whole genome shotgun (WGS) entry which is preliminary data.</text>
</comment>
<proteinExistence type="inferred from homology"/>
<dbReference type="GO" id="GO:0046961">
    <property type="term" value="F:proton-transporting ATPase activity, rotational mechanism"/>
    <property type="evidence" value="ECO:0007669"/>
    <property type="project" value="InterPro"/>
</dbReference>
<accession>A0A835SQG7</accession>
<evidence type="ECO:0000313" key="6">
    <source>
        <dbReference type="Proteomes" id="UP000613740"/>
    </source>
</evidence>
<evidence type="ECO:0000256" key="4">
    <source>
        <dbReference type="SAM" id="Coils"/>
    </source>
</evidence>
<evidence type="ECO:0000256" key="3">
    <source>
        <dbReference type="ARBA" id="ARBA00023065"/>
    </source>
</evidence>